<feature type="compositionally biased region" description="Low complexity" evidence="1">
    <location>
        <begin position="109"/>
        <end position="122"/>
    </location>
</feature>
<evidence type="ECO:0000313" key="3">
    <source>
        <dbReference type="Proteomes" id="UP000031512"/>
    </source>
</evidence>
<feature type="region of interest" description="Disordered" evidence="1">
    <location>
        <begin position="101"/>
        <end position="143"/>
    </location>
</feature>
<proteinExistence type="predicted"/>
<dbReference type="EMBL" id="ACOU01000003">
    <property type="protein sequence ID" value="EKX73271.1"/>
    <property type="molecule type" value="Genomic_DNA"/>
</dbReference>
<dbReference type="eggNOG" id="ENOG502QWX1">
    <property type="taxonomic scope" value="Eukaryota"/>
</dbReference>
<reference evidence="2 3" key="1">
    <citation type="journal article" date="2012" name="BMC Genomics">
        <title>Comparative genomic analysis and phylogenetic position of Theileria equi.</title>
        <authorList>
            <person name="Kappmeyer L.S."/>
            <person name="Thiagarajan M."/>
            <person name="Herndon D.R."/>
            <person name="Ramsay J.D."/>
            <person name="Caler E."/>
            <person name="Djikeng A."/>
            <person name="Gillespie J.J."/>
            <person name="Lau A.O."/>
            <person name="Roalson E.H."/>
            <person name="Silva J.C."/>
            <person name="Silva M.G."/>
            <person name="Suarez C.E."/>
            <person name="Ueti M.W."/>
            <person name="Nene V.M."/>
            <person name="Mealey R.H."/>
            <person name="Knowles D.P."/>
            <person name="Brayton K.A."/>
        </authorList>
    </citation>
    <scope>NUCLEOTIDE SEQUENCE [LARGE SCALE GENOMIC DNA]</scope>
    <source>
        <strain evidence="2 3">WA</strain>
    </source>
</reference>
<dbReference type="GeneID" id="15802878"/>
<dbReference type="VEuPathDB" id="PiroplasmaDB:BEWA_053260"/>
<name>L1LD68_THEEQ</name>
<dbReference type="Proteomes" id="UP000031512">
    <property type="component" value="Unassembled WGS sequence"/>
</dbReference>
<protein>
    <submittedName>
        <fullName evidence="2">Uncharacterized protein</fullName>
    </submittedName>
</protein>
<accession>L1LD68</accession>
<dbReference type="OrthoDB" id="366183at2759"/>
<evidence type="ECO:0000313" key="2">
    <source>
        <dbReference type="EMBL" id="EKX73271.1"/>
    </source>
</evidence>
<gene>
    <name evidence="2" type="ORF">BEWA_053260</name>
</gene>
<comment type="caution">
    <text evidence="2">The sequence shown here is derived from an EMBL/GenBank/DDBJ whole genome shotgun (WGS) entry which is preliminary data.</text>
</comment>
<dbReference type="RefSeq" id="XP_004832723.1">
    <property type="nucleotide sequence ID" value="XM_004832666.1"/>
</dbReference>
<keyword evidence="3" id="KW-1185">Reference proteome</keyword>
<dbReference type="AlphaFoldDB" id="L1LD68"/>
<organism evidence="2 3">
    <name type="scientific">Theileria equi strain WA</name>
    <dbReference type="NCBI Taxonomy" id="1537102"/>
    <lineage>
        <taxon>Eukaryota</taxon>
        <taxon>Sar</taxon>
        <taxon>Alveolata</taxon>
        <taxon>Apicomplexa</taxon>
        <taxon>Aconoidasida</taxon>
        <taxon>Piroplasmida</taxon>
        <taxon>Theileriidae</taxon>
        <taxon>Theileria</taxon>
    </lineage>
</organism>
<sequence>MRSLNFKILNSTLNAQCARHFSGRARIRPRGTSNLTSTQQQQLEEKIRELQMMQMRNQQPAAKPGFLQVIKEGVLHGIGWSFAQRMVDSIFGPRTVQFFNPSSHDNFADNSSNNMTNTNDTSPFQDDGDQGWSWGADDFFEDE</sequence>
<evidence type="ECO:0000256" key="1">
    <source>
        <dbReference type="SAM" id="MobiDB-lite"/>
    </source>
</evidence>
<dbReference type="KEGG" id="beq:BEWA_053260"/>